<dbReference type="AlphaFoldDB" id="A0A5E7AZW3"/>
<dbReference type="RefSeq" id="WP_150601924.1">
    <property type="nucleotide sequence ID" value="NZ_CABVHX010000003.1"/>
</dbReference>
<protein>
    <submittedName>
        <fullName evidence="1">Uncharacterized protein</fullName>
    </submittedName>
</protein>
<sequence>MGQVNPNGTYNGRVYDSGESHEASLTITASDPQTGNISQASMQYYGLSFKVDGTFAYQSLTGESAVTFNLRAEASSAEHNVLIISLRSPDSNYFGLNGTVRVDRGGPNVGKTYNIEFRKN</sequence>
<name>A0A5E7AZW3_PSEFL</name>
<dbReference type="EMBL" id="CABVHX010000003">
    <property type="protein sequence ID" value="VVN79643.1"/>
    <property type="molecule type" value="Genomic_DNA"/>
</dbReference>
<evidence type="ECO:0000313" key="1">
    <source>
        <dbReference type="EMBL" id="VVN79643.1"/>
    </source>
</evidence>
<organism evidence="1 2">
    <name type="scientific">Pseudomonas fluorescens</name>
    <dbReference type="NCBI Taxonomy" id="294"/>
    <lineage>
        <taxon>Bacteria</taxon>
        <taxon>Pseudomonadati</taxon>
        <taxon>Pseudomonadota</taxon>
        <taxon>Gammaproteobacteria</taxon>
        <taxon>Pseudomonadales</taxon>
        <taxon>Pseudomonadaceae</taxon>
        <taxon>Pseudomonas</taxon>
    </lineage>
</organism>
<gene>
    <name evidence="1" type="ORF">PS718_01001</name>
</gene>
<reference evidence="1 2" key="1">
    <citation type="submission" date="2019-09" db="EMBL/GenBank/DDBJ databases">
        <authorList>
            <person name="Chandra G."/>
            <person name="Truman W A."/>
        </authorList>
    </citation>
    <scope>NUCLEOTIDE SEQUENCE [LARGE SCALE GENOMIC DNA]</scope>
    <source>
        <strain evidence="1">PS718</strain>
    </source>
</reference>
<proteinExistence type="predicted"/>
<accession>A0A5E7AZW3</accession>
<dbReference type="Proteomes" id="UP000325375">
    <property type="component" value="Unassembled WGS sequence"/>
</dbReference>
<evidence type="ECO:0000313" key="2">
    <source>
        <dbReference type="Proteomes" id="UP000325375"/>
    </source>
</evidence>